<dbReference type="AlphaFoldDB" id="A0A9P9FIB7"/>
<reference evidence="2" key="1">
    <citation type="journal article" date="2021" name="Nat. Commun.">
        <title>Genetic determinants of endophytism in the Arabidopsis root mycobiome.</title>
        <authorList>
            <person name="Mesny F."/>
            <person name="Miyauchi S."/>
            <person name="Thiergart T."/>
            <person name="Pickel B."/>
            <person name="Atanasova L."/>
            <person name="Karlsson M."/>
            <person name="Huettel B."/>
            <person name="Barry K.W."/>
            <person name="Haridas S."/>
            <person name="Chen C."/>
            <person name="Bauer D."/>
            <person name="Andreopoulos W."/>
            <person name="Pangilinan J."/>
            <person name="LaButti K."/>
            <person name="Riley R."/>
            <person name="Lipzen A."/>
            <person name="Clum A."/>
            <person name="Drula E."/>
            <person name="Henrissat B."/>
            <person name="Kohler A."/>
            <person name="Grigoriev I.V."/>
            <person name="Martin F.M."/>
            <person name="Hacquard S."/>
        </authorList>
    </citation>
    <scope>NUCLEOTIDE SEQUENCE</scope>
    <source>
        <strain evidence="2">MPI-CAGE-AT-0021</strain>
    </source>
</reference>
<protein>
    <submittedName>
        <fullName evidence="2">Uncharacterized protein</fullName>
    </submittedName>
</protein>
<feature type="region of interest" description="Disordered" evidence="1">
    <location>
        <begin position="198"/>
        <end position="217"/>
    </location>
</feature>
<feature type="region of interest" description="Disordered" evidence="1">
    <location>
        <begin position="449"/>
        <end position="519"/>
    </location>
</feature>
<feature type="compositionally biased region" description="Low complexity" evidence="1">
    <location>
        <begin position="134"/>
        <end position="159"/>
    </location>
</feature>
<organism evidence="2 3">
    <name type="scientific">Dactylonectria estremocensis</name>
    <dbReference type="NCBI Taxonomy" id="1079267"/>
    <lineage>
        <taxon>Eukaryota</taxon>
        <taxon>Fungi</taxon>
        <taxon>Dikarya</taxon>
        <taxon>Ascomycota</taxon>
        <taxon>Pezizomycotina</taxon>
        <taxon>Sordariomycetes</taxon>
        <taxon>Hypocreomycetidae</taxon>
        <taxon>Hypocreales</taxon>
        <taxon>Nectriaceae</taxon>
        <taxon>Dactylonectria</taxon>
    </lineage>
</organism>
<sequence>MPPLQPFVAAWSRGARCDDMLKTPEPTTEGDAQPPSPPRPRFRIKRRIASNLNAPTQQFLASVAAADIPIPSIEEPRVLDEDMADGMYSMSHLSDMEDMPLTPHDGTERMFSPPKTPAPGLVPSLSPKQYPNWSIDSTLSSLESSPDYESSRPSTAHSTHTSTSLLSYFSMSSEELNQCVSPDTEPADPIADLSPAEDADKTIKAQPSAVSRGKLRRAPWTKPMSQHLWSTYMMYLQDPKVTPIRLGKSGIPPHGVCLRVAREAKRSWKGSKPQAMADPESGSKTPTGHSYGTFVQWPHTCAATRAYLRELCKVNARTSARNQQYLAPSPTPFGKSAVRFWNRRSAPARSPSVFSGQDMVISLAVSTSDSMQLQGPLAQLTNSRPDPQTDLEHEELPPPPSYTEAFPPFPGHEPLESERAPLASPFTTRSYGPSSSSSLPSSFVIDSDLHRQSHTTGPRRGLKSPVRLTRSRSTQKRRSKQPLLEPRRIKRPSLGSDLWVDPSSIGEGPSPGPLIPEFSSTSLDERDSLFVPRTNLQGLFGSLRPLRPPPRRPAMLGLPAEAPPRLGSPFSLTSSSHSFPNRLTHSSSIDMGTIRRPFNTVQQPADNGPVTRSSLTTRLAYIDERLKEFRRRGKPRRRSESPL</sequence>
<feature type="region of interest" description="Disordered" evidence="1">
    <location>
        <begin position="15"/>
        <end position="42"/>
    </location>
</feature>
<feature type="compositionally biased region" description="Basic residues" evidence="1">
    <location>
        <begin position="469"/>
        <end position="480"/>
    </location>
</feature>
<keyword evidence="3" id="KW-1185">Reference proteome</keyword>
<evidence type="ECO:0000313" key="2">
    <source>
        <dbReference type="EMBL" id="KAH7163185.1"/>
    </source>
</evidence>
<feature type="region of interest" description="Disordered" evidence="1">
    <location>
        <begin position="378"/>
        <end position="418"/>
    </location>
</feature>
<name>A0A9P9FIB7_9HYPO</name>
<comment type="caution">
    <text evidence="2">The sequence shown here is derived from an EMBL/GenBank/DDBJ whole genome shotgun (WGS) entry which is preliminary data.</text>
</comment>
<dbReference type="Proteomes" id="UP000717696">
    <property type="component" value="Unassembled WGS sequence"/>
</dbReference>
<accession>A0A9P9FIB7</accession>
<feature type="region of interest" description="Disordered" evidence="1">
    <location>
        <begin position="94"/>
        <end position="159"/>
    </location>
</feature>
<evidence type="ECO:0000313" key="3">
    <source>
        <dbReference type="Proteomes" id="UP000717696"/>
    </source>
</evidence>
<dbReference type="EMBL" id="JAGMUU010000001">
    <property type="protein sequence ID" value="KAH7163185.1"/>
    <property type="molecule type" value="Genomic_DNA"/>
</dbReference>
<proteinExistence type="predicted"/>
<gene>
    <name evidence="2" type="ORF">B0J13DRAFT_31606</name>
</gene>
<feature type="compositionally biased region" description="Pro residues" evidence="1">
    <location>
        <begin position="397"/>
        <end position="411"/>
    </location>
</feature>
<feature type="region of interest" description="Disordered" evidence="1">
    <location>
        <begin position="268"/>
        <end position="290"/>
    </location>
</feature>
<dbReference type="OrthoDB" id="419770at2759"/>
<evidence type="ECO:0000256" key="1">
    <source>
        <dbReference type="SAM" id="MobiDB-lite"/>
    </source>
</evidence>